<dbReference type="HOGENOM" id="CLU_2515704_0_0_1"/>
<feature type="region of interest" description="Disordered" evidence="1">
    <location>
        <begin position="28"/>
        <end position="59"/>
    </location>
</feature>
<dbReference type="EMBL" id="GL348715">
    <property type="protein sequence ID" value="EFH61859.1"/>
    <property type="molecule type" value="Genomic_DNA"/>
</dbReference>
<name>D7L451_ARALL</name>
<evidence type="ECO:0000256" key="1">
    <source>
        <dbReference type="SAM" id="MobiDB-lite"/>
    </source>
</evidence>
<dbReference type="Proteomes" id="UP000008694">
    <property type="component" value="Unassembled WGS sequence"/>
</dbReference>
<sequence length="85" mass="9229">MAFALSFPTEREAGCHQTRRATVVIGRDGEEDPPANVHGGEEKIDKSANEKVRERTGKKDSVAAAATMVDEKLMVAMTLRSVTDL</sequence>
<gene>
    <name evidence="2" type="ORF">ARALYDRAFT_898925</name>
</gene>
<reference evidence="3" key="1">
    <citation type="journal article" date="2011" name="Nat. Genet.">
        <title>The Arabidopsis lyrata genome sequence and the basis of rapid genome size change.</title>
        <authorList>
            <person name="Hu T.T."/>
            <person name="Pattyn P."/>
            <person name="Bakker E.G."/>
            <person name="Cao J."/>
            <person name="Cheng J.-F."/>
            <person name="Clark R.M."/>
            <person name="Fahlgren N."/>
            <person name="Fawcett J.A."/>
            <person name="Grimwood J."/>
            <person name="Gundlach H."/>
            <person name="Haberer G."/>
            <person name="Hollister J.D."/>
            <person name="Ossowski S."/>
            <person name="Ottilar R.P."/>
            <person name="Salamov A.A."/>
            <person name="Schneeberger K."/>
            <person name="Spannagl M."/>
            <person name="Wang X."/>
            <person name="Yang L."/>
            <person name="Nasrallah M.E."/>
            <person name="Bergelson J."/>
            <person name="Carrington J.C."/>
            <person name="Gaut B.S."/>
            <person name="Schmutz J."/>
            <person name="Mayer K.F.X."/>
            <person name="Van de Peer Y."/>
            <person name="Grigoriev I.V."/>
            <person name="Nordborg M."/>
            <person name="Weigel D."/>
            <person name="Guo Y.-L."/>
        </authorList>
    </citation>
    <scope>NUCLEOTIDE SEQUENCE [LARGE SCALE GENOMIC DNA]</scope>
    <source>
        <strain evidence="3">cv. MN47</strain>
    </source>
</reference>
<evidence type="ECO:0000313" key="3">
    <source>
        <dbReference type="Proteomes" id="UP000008694"/>
    </source>
</evidence>
<keyword evidence="3" id="KW-1185">Reference proteome</keyword>
<feature type="compositionally biased region" description="Basic and acidic residues" evidence="1">
    <location>
        <begin position="39"/>
        <end position="59"/>
    </location>
</feature>
<accession>D7L451</accession>
<proteinExistence type="predicted"/>
<dbReference type="Gramene" id="scaffold_302895.1">
    <property type="protein sequence ID" value="scaffold_302895.1"/>
    <property type="gene ID" value="scaffold_302895.1"/>
</dbReference>
<protein>
    <submittedName>
        <fullName evidence="2">Expressed protein</fullName>
    </submittedName>
</protein>
<evidence type="ECO:0000313" key="2">
    <source>
        <dbReference type="EMBL" id="EFH61859.1"/>
    </source>
</evidence>
<organism evidence="3">
    <name type="scientific">Arabidopsis lyrata subsp. lyrata</name>
    <name type="common">Lyre-leaved rock-cress</name>
    <dbReference type="NCBI Taxonomy" id="81972"/>
    <lineage>
        <taxon>Eukaryota</taxon>
        <taxon>Viridiplantae</taxon>
        <taxon>Streptophyta</taxon>
        <taxon>Embryophyta</taxon>
        <taxon>Tracheophyta</taxon>
        <taxon>Spermatophyta</taxon>
        <taxon>Magnoliopsida</taxon>
        <taxon>eudicotyledons</taxon>
        <taxon>Gunneridae</taxon>
        <taxon>Pentapetalae</taxon>
        <taxon>rosids</taxon>
        <taxon>malvids</taxon>
        <taxon>Brassicales</taxon>
        <taxon>Brassicaceae</taxon>
        <taxon>Camelineae</taxon>
        <taxon>Arabidopsis</taxon>
    </lineage>
</organism>
<dbReference type="AlphaFoldDB" id="D7L451"/>